<evidence type="ECO:0000259" key="7">
    <source>
        <dbReference type="PROSITE" id="PS51201"/>
    </source>
</evidence>
<reference evidence="9 10" key="1">
    <citation type="submission" date="2023-02" db="EMBL/GenBank/DDBJ databases">
        <title>Genome sequence of Lentisphaera profundi SAORIC-696.</title>
        <authorList>
            <person name="Kim e."/>
            <person name="Cho J.-C."/>
            <person name="Choi A."/>
            <person name="Kang I."/>
        </authorList>
    </citation>
    <scope>NUCLEOTIDE SEQUENCE [LARGE SCALE GENOMIC DNA]</scope>
    <source>
        <strain evidence="9 10">SAORIC-696</strain>
    </source>
</reference>
<dbReference type="Gene3D" id="3.40.50.720">
    <property type="entry name" value="NAD(P)-binding Rossmann-like Domain"/>
    <property type="match status" value="2"/>
</dbReference>
<dbReference type="InterPro" id="IPR036291">
    <property type="entry name" value="NAD(P)-bd_dom_sf"/>
</dbReference>
<dbReference type="Gene3D" id="3.30.70.1450">
    <property type="entry name" value="Regulator of K+ conductance, C-terminal domain"/>
    <property type="match status" value="2"/>
</dbReference>
<protein>
    <recommendedName>
        <fullName evidence="1">Trk system potassium uptake protein TrkA</fullName>
    </recommendedName>
</protein>
<proteinExistence type="predicted"/>
<organism evidence="9 10">
    <name type="scientific">Lentisphaera profundi</name>
    <dbReference type="NCBI Taxonomy" id="1658616"/>
    <lineage>
        <taxon>Bacteria</taxon>
        <taxon>Pseudomonadati</taxon>
        <taxon>Lentisphaerota</taxon>
        <taxon>Lentisphaeria</taxon>
        <taxon>Lentisphaerales</taxon>
        <taxon>Lentisphaeraceae</taxon>
        <taxon>Lentisphaera</taxon>
    </lineage>
</organism>
<dbReference type="InterPro" id="IPR006036">
    <property type="entry name" value="K_uptake_TrkA"/>
</dbReference>
<dbReference type="Pfam" id="PF02254">
    <property type="entry name" value="TrkA_N"/>
    <property type="match status" value="2"/>
</dbReference>
<feature type="domain" description="RCK N-terminal" evidence="7">
    <location>
        <begin position="1"/>
        <end position="122"/>
    </location>
</feature>
<keyword evidence="2" id="KW-0813">Transport</keyword>
<dbReference type="PROSITE" id="PS51201">
    <property type="entry name" value="RCK_N"/>
    <property type="match status" value="2"/>
</dbReference>
<dbReference type="PROSITE" id="PS51202">
    <property type="entry name" value="RCK_C"/>
    <property type="match status" value="2"/>
</dbReference>
<dbReference type="Pfam" id="PF02080">
    <property type="entry name" value="TrkA_C"/>
    <property type="match status" value="1"/>
</dbReference>
<feature type="domain" description="RCK N-terminal" evidence="7">
    <location>
        <begin position="231"/>
        <end position="352"/>
    </location>
</feature>
<dbReference type="PRINTS" id="PR00335">
    <property type="entry name" value="KUPTAKETRKA"/>
</dbReference>
<dbReference type="SUPFAM" id="SSF51735">
    <property type="entry name" value="NAD(P)-binding Rossmann-fold domains"/>
    <property type="match status" value="2"/>
</dbReference>
<dbReference type="InterPro" id="IPR050721">
    <property type="entry name" value="Trk_Ktr_HKT_K-transport"/>
</dbReference>
<dbReference type="PANTHER" id="PTHR43833">
    <property type="entry name" value="POTASSIUM CHANNEL PROTEIN 2-RELATED-RELATED"/>
    <property type="match status" value="1"/>
</dbReference>
<feature type="domain" description="RCK C-terminal" evidence="8">
    <location>
        <begin position="142"/>
        <end position="226"/>
    </location>
</feature>
<name>A0ABY7VUM6_9BACT</name>
<keyword evidence="5" id="KW-0520">NAD</keyword>
<dbReference type="RefSeq" id="WP_274151092.1">
    <property type="nucleotide sequence ID" value="NZ_CP117811.1"/>
</dbReference>
<evidence type="ECO:0000256" key="3">
    <source>
        <dbReference type="ARBA" id="ARBA00022538"/>
    </source>
</evidence>
<sequence length="458" mass="49895">MKVVIVGAGEVGTGLAETLCLEKNAVVVIDLDNDLLRNLSNKFDLMIINGNGASGKVLSEAEIKDANLMVAVTESNEVNVLSCHTAKTLNPSLRTICRVNDTDYFNEDESFDLKNFGIDHLVVPQKECAQTILDVLAGPNLKEITKLSVEGAVICGFHLSPGSAMVGTQLLSFPRPDLLDKIRVCAIWRRGKLIIPRGKERFNNYDDVYVAGERSEVLALAEWSCLDEKKVNNIVIGGATELGTYLVDELSKEGKNVTLVESDERLAERALKKLESSVNILHGNITDSDIQKEAGVDAADLYLSAMNSDENNILSCLLAKRKGAEKVITIINKPDYREIISSMENIDGCFSPRTAALNSIINLIQGENRRIGAILHRISAEVFEMTVVPKSRVVGKTISESACPRGAVFAMIFRGNVIIPATGDQIFQVGDLVVMMGEQYALKKAQALFAPKSIMGLL</sequence>
<feature type="domain" description="RCK C-terminal" evidence="8">
    <location>
        <begin position="370"/>
        <end position="451"/>
    </location>
</feature>
<dbReference type="EMBL" id="CP117811">
    <property type="protein sequence ID" value="WDE96983.1"/>
    <property type="molecule type" value="Genomic_DNA"/>
</dbReference>
<accession>A0ABY7VUM6</accession>
<dbReference type="NCBIfam" id="NF007039">
    <property type="entry name" value="PRK09496.3-2"/>
    <property type="match status" value="1"/>
</dbReference>
<evidence type="ECO:0000256" key="1">
    <source>
        <dbReference type="ARBA" id="ARBA00017378"/>
    </source>
</evidence>
<evidence type="ECO:0000313" key="9">
    <source>
        <dbReference type="EMBL" id="WDE96983.1"/>
    </source>
</evidence>
<dbReference type="InterPro" id="IPR006037">
    <property type="entry name" value="RCK_C"/>
</dbReference>
<gene>
    <name evidence="9" type="primary">trkA</name>
    <name evidence="9" type="ORF">PQO03_03285</name>
</gene>
<dbReference type="InterPro" id="IPR036721">
    <property type="entry name" value="RCK_C_sf"/>
</dbReference>
<dbReference type="Proteomes" id="UP001214250">
    <property type="component" value="Chromosome 1"/>
</dbReference>
<evidence type="ECO:0000256" key="5">
    <source>
        <dbReference type="ARBA" id="ARBA00023027"/>
    </source>
</evidence>
<dbReference type="PANTHER" id="PTHR43833:SF5">
    <property type="entry name" value="TRK SYSTEM POTASSIUM UPTAKE PROTEIN TRKA"/>
    <property type="match status" value="1"/>
</dbReference>
<evidence type="ECO:0000256" key="4">
    <source>
        <dbReference type="ARBA" id="ARBA00022958"/>
    </source>
</evidence>
<keyword evidence="4" id="KW-0630">Potassium</keyword>
<evidence type="ECO:0000259" key="8">
    <source>
        <dbReference type="PROSITE" id="PS51202"/>
    </source>
</evidence>
<keyword evidence="6" id="KW-0406">Ion transport</keyword>
<evidence type="ECO:0000256" key="2">
    <source>
        <dbReference type="ARBA" id="ARBA00022448"/>
    </source>
</evidence>
<evidence type="ECO:0000313" key="10">
    <source>
        <dbReference type="Proteomes" id="UP001214250"/>
    </source>
</evidence>
<dbReference type="SUPFAM" id="SSF116726">
    <property type="entry name" value="TrkA C-terminal domain-like"/>
    <property type="match status" value="2"/>
</dbReference>
<keyword evidence="3" id="KW-0633">Potassium transport</keyword>
<dbReference type="InterPro" id="IPR003148">
    <property type="entry name" value="RCK_N"/>
</dbReference>
<evidence type="ECO:0000256" key="6">
    <source>
        <dbReference type="ARBA" id="ARBA00023065"/>
    </source>
</evidence>
<keyword evidence="10" id="KW-1185">Reference proteome</keyword>